<accession>A0A238JQ92</accession>
<dbReference type="PANTHER" id="PTHR11717:SF7">
    <property type="entry name" value="LOW MOLECULAR WEIGHT PHOSPHOTYROSINE PROTEIN PHOSPHATASE"/>
    <property type="match status" value="1"/>
</dbReference>
<sequence>MTTRILFVCLGNICRSPTAHGVFAQLAQQSGVDVVVESAGTGGWHIGDPPDARATAEAAARGYDLSPLRAQQATAADFGRFDLIIAMDHSNMAALERMRPADSETPVELFLNYADTLRDEVPDPYYEGGFDLVLDLVEEASRGLLAALSARR</sequence>
<evidence type="ECO:0000313" key="8">
    <source>
        <dbReference type="Proteomes" id="UP000202922"/>
    </source>
</evidence>
<dbReference type="AlphaFoldDB" id="A0A238JQ92"/>
<dbReference type="CDD" id="cd16343">
    <property type="entry name" value="LMWPTP"/>
    <property type="match status" value="1"/>
</dbReference>
<dbReference type="InterPro" id="IPR036196">
    <property type="entry name" value="Ptyr_pPase_sf"/>
</dbReference>
<evidence type="ECO:0000313" key="7">
    <source>
        <dbReference type="EMBL" id="SMX32022.1"/>
    </source>
</evidence>
<dbReference type="InterPro" id="IPR017867">
    <property type="entry name" value="Tyr_phospatase_low_mol_wt"/>
</dbReference>
<dbReference type="Gene3D" id="3.40.50.2300">
    <property type="match status" value="1"/>
</dbReference>
<evidence type="ECO:0000256" key="4">
    <source>
        <dbReference type="ARBA" id="ARBA00022912"/>
    </source>
</evidence>
<organism evidence="7 8">
    <name type="scientific">Actibacterium lipolyticum</name>
    <dbReference type="NCBI Taxonomy" id="1524263"/>
    <lineage>
        <taxon>Bacteria</taxon>
        <taxon>Pseudomonadati</taxon>
        <taxon>Pseudomonadota</taxon>
        <taxon>Alphaproteobacteria</taxon>
        <taxon>Rhodobacterales</taxon>
        <taxon>Roseobacteraceae</taxon>
        <taxon>Actibacterium</taxon>
    </lineage>
</organism>
<evidence type="ECO:0000256" key="2">
    <source>
        <dbReference type="ARBA" id="ARBA00013064"/>
    </source>
</evidence>
<dbReference type="PANTHER" id="PTHR11717">
    <property type="entry name" value="LOW MOLECULAR WEIGHT PROTEIN TYROSINE PHOSPHATASE"/>
    <property type="match status" value="1"/>
</dbReference>
<dbReference type="Pfam" id="PF01451">
    <property type="entry name" value="LMWPc"/>
    <property type="match status" value="1"/>
</dbReference>
<evidence type="ECO:0000256" key="3">
    <source>
        <dbReference type="ARBA" id="ARBA00022801"/>
    </source>
</evidence>
<reference evidence="8" key="1">
    <citation type="submission" date="2017-05" db="EMBL/GenBank/DDBJ databases">
        <authorList>
            <person name="Rodrigo-Torres L."/>
            <person name="Arahal R. D."/>
            <person name="Lucena T."/>
        </authorList>
    </citation>
    <scope>NUCLEOTIDE SEQUENCE [LARGE SCALE GENOMIC DNA]</scope>
    <source>
        <strain evidence="8">CECT 8621</strain>
    </source>
</reference>
<comment type="similarity">
    <text evidence="1">Belongs to the low molecular weight phosphotyrosine protein phosphatase family.</text>
</comment>
<feature type="active site" evidence="5">
    <location>
        <position position="15"/>
    </location>
</feature>
<evidence type="ECO:0000256" key="1">
    <source>
        <dbReference type="ARBA" id="ARBA00011063"/>
    </source>
</evidence>
<evidence type="ECO:0000259" key="6">
    <source>
        <dbReference type="SMART" id="SM00226"/>
    </source>
</evidence>
<dbReference type="SMART" id="SM00226">
    <property type="entry name" value="LMWPc"/>
    <property type="match status" value="1"/>
</dbReference>
<keyword evidence="8" id="KW-1185">Reference proteome</keyword>
<keyword evidence="3 7" id="KW-0378">Hydrolase</keyword>
<dbReference type="EMBL" id="FXYE01000001">
    <property type="protein sequence ID" value="SMX32022.1"/>
    <property type="molecule type" value="Genomic_DNA"/>
</dbReference>
<feature type="active site" description="Proton donor" evidence="5">
    <location>
        <position position="123"/>
    </location>
</feature>
<dbReference type="PRINTS" id="PR00719">
    <property type="entry name" value="LMWPTPASE"/>
</dbReference>
<dbReference type="Proteomes" id="UP000202922">
    <property type="component" value="Unassembled WGS sequence"/>
</dbReference>
<proteinExistence type="inferred from homology"/>
<dbReference type="SUPFAM" id="SSF52788">
    <property type="entry name" value="Phosphotyrosine protein phosphatases I"/>
    <property type="match status" value="1"/>
</dbReference>
<protein>
    <recommendedName>
        <fullName evidence="2">protein-tyrosine-phosphatase</fullName>
        <ecNumber evidence="2">3.1.3.48</ecNumber>
    </recommendedName>
</protein>
<feature type="active site" description="Nucleophile" evidence="5">
    <location>
        <position position="9"/>
    </location>
</feature>
<dbReference type="InterPro" id="IPR023485">
    <property type="entry name" value="Ptyr_pPase"/>
</dbReference>
<name>A0A238JQ92_9RHOB</name>
<dbReference type="InterPro" id="IPR050438">
    <property type="entry name" value="LMW_PTPase"/>
</dbReference>
<keyword evidence="4" id="KW-0904">Protein phosphatase</keyword>
<dbReference type="GO" id="GO:0004725">
    <property type="term" value="F:protein tyrosine phosphatase activity"/>
    <property type="evidence" value="ECO:0007669"/>
    <property type="project" value="UniProtKB-EC"/>
</dbReference>
<feature type="domain" description="Phosphotyrosine protein phosphatase I" evidence="6">
    <location>
        <begin position="3"/>
        <end position="147"/>
    </location>
</feature>
<dbReference type="RefSeq" id="WP_093966893.1">
    <property type="nucleotide sequence ID" value="NZ_FXYE01000001.1"/>
</dbReference>
<dbReference type="OrthoDB" id="9784339at2"/>
<evidence type="ECO:0000256" key="5">
    <source>
        <dbReference type="PIRSR" id="PIRSR617867-1"/>
    </source>
</evidence>
<gene>
    <name evidence="7" type="primary">yfkJ</name>
    <name evidence="7" type="ORF">COL8621_00685</name>
</gene>
<dbReference type="EC" id="3.1.3.48" evidence="2"/>